<sequence length="788" mass="90826">MFSETQHFDATYRGNFEVVFSDSSLVVKLPDIKKEVENDEFELESADREEEIDEEEEDSEEEEGEEDQDEDEEEQAIANTEKRQSTEGEDSTDTEMRKNVAELKKMGIKRPVNETPVRRGAPKGRRKKRVPKHLAGLMGEANLCFARGEIDSAATMCLEIVRQSPRSPEPYQLLSLLYEEKGEPDRSLQFALLGAHLNSQDTEEWQKVIEMCMDQNNTDLALYCYSKAIKYAKDKVPLLREKMSLLKEMGEHSRELIVKKMLLKYLPEDRGDEYLELAREMTKHAHDNGDDNSAVQILEKAIKKHRDLVSYEDINMMAELLMAKKDYQKTLWFLTSSCSMTCQQEDGEIAGVKEELDVSRVTSLSVRSELPIDLKVILSVCLIHLDAKQIVIQQNLEPLFEESPEMMGDLYLDVAEAYLDKGNNEAARPILALLVNSKNYNLRPDFLGTIEQQAGRTKSALDLLSFDVEDGASSIPQDIQLVYRKCLLLHNTEHHEEFSHLALLLLKQYYCKGQADKSSEEDDEETQTFSGDISMITQTDWYNLLLKACQALKLLQRYQDMVDITQSAVNNEKLRDFHDRKELVNLEFLLVLSQFFNGEYRACYSVLRNMTKKYADNNRFMNFFSLVTNLSNERKHYRYCLRMTIKIFPDNFAFCYLNGCNAMVRGSYKHALGEFVIALRQNVEAPYPNFCIGLCFFHLANQKFIDKRHSVILQGFAFMKRYEKYRGACQETYYNIGRALHGVETIPPGGSSYMLRPMTSYQTGTHLTPGWREASERKHLAHGHNVMN</sequence>
<accession>A0A2G8KIU1</accession>
<keyword evidence="3" id="KW-1185">Reference proteome</keyword>
<organism evidence="2 3">
    <name type="scientific">Stichopus japonicus</name>
    <name type="common">Sea cucumber</name>
    <dbReference type="NCBI Taxonomy" id="307972"/>
    <lineage>
        <taxon>Eukaryota</taxon>
        <taxon>Metazoa</taxon>
        <taxon>Echinodermata</taxon>
        <taxon>Eleutherozoa</taxon>
        <taxon>Echinozoa</taxon>
        <taxon>Holothuroidea</taxon>
        <taxon>Aspidochirotacea</taxon>
        <taxon>Aspidochirotida</taxon>
        <taxon>Stichopodidae</taxon>
        <taxon>Apostichopus</taxon>
    </lineage>
</organism>
<proteinExistence type="predicted"/>
<dbReference type="GO" id="GO:0000127">
    <property type="term" value="C:transcription factor TFIIIC complex"/>
    <property type="evidence" value="ECO:0007669"/>
    <property type="project" value="TreeGrafter"/>
</dbReference>
<dbReference type="InterPro" id="IPR011990">
    <property type="entry name" value="TPR-like_helical_dom_sf"/>
</dbReference>
<dbReference type="Gene3D" id="1.25.40.10">
    <property type="entry name" value="Tetratricopeptide repeat domain"/>
    <property type="match status" value="2"/>
</dbReference>
<evidence type="ECO:0000256" key="1">
    <source>
        <dbReference type="SAM" id="MobiDB-lite"/>
    </source>
</evidence>
<feature type="compositionally biased region" description="Acidic residues" evidence="1">
    <location>
        <begin position="37"/>
        <end position="75"/>
    </location>
</feature>
<reference evidence="2 3" key="1">
    <citation type="journal article" date="2017" name="PLoS Biol.">
        <title>The sea cucumber genome provides insights into morphological evolution and visceral regeneration.</title>
        <authorList>
            <person name="Zhang X."/>
            <person name="Sun L."/>
            <person name="Yuan J."/>
            <person name="Sun Y."/>
            <person name="Gao Y."/>
            <person name="Zhang L."/>
            <person name="Li S."/>
            <person name="Dai H."/>
            <person name="Hamel J.F."/>
            <person name="Liu C."/>
            <person name="Yu Y."/>
            <person name="Liu S."/>
            <person name="Lin W."/>
            <person name="Guo K."/>
            <person name="Jin S."/>
            <person name="Xu P."/>
            <person name="Storey K.B."/>
            <person name="Huan P."/>
            <person name="Zhang T."/>
            <person name="Zhou Y."/>
            <person name="Zhang J."/>
            <person name="Lin C."/>
            <person name="Li X."/>
            <person name="Xing L."/>
            <person name="Huo D."/>
            <person name="Sun M."/>
            <person name="Wang L."/>
            <person name="Mercier A."/>
            <person name="Li F."/>
            <person name="Yang H."/>
            <person name="Xiang J."/>
        </authorList>
    </citation>
    <scope>NUCLEOTIDE SEQUENCE [LARGE SCALE GENOMIC DNA]</scope>
    <source>
        <strain evidence="2">Shaxun</strain>
        <tissue evidence="2">Muscle</tissue>
    </source>
</reference>
<dbReference type="EMBL" id="MRZV01000550">
    <property type="protein sequence ID" value="PIK47914.1"/>
    <property type="molecule type" value="Genomic_DNA"/>
</dbReference>
<dbReference type="SUPFAM" id="SSF48452">
    <property type="entry name" value="TPR-like"/>
    <property type="match status" value="1"/>
</dbReference>
<evidence type="ECO:0000313" key="2">
    <source>
        <dbReference type="EMBL" id="PIK47914.1"/>
    </source>
</evidence>
<dbReference type="PANTHER" id="PTHR23082:SF0">
    <property type="entry name" value="GENERAL TRANSCRIPTION FACTOR 3C POLYPEPTIDE 3"/>
    <property type="match status" value="1"/>
</dbReference>
<dbReference type="OrthoDB" id="151490at2759"/>
<dbReference type="Proteomes" id="UP000230750">
    <property type="component" value="Unassembled WGS sequence"/>
</dbReference>
<feature type="compositionally biased region" description="Basic and acidic residues" evidence="1">
    <location>
        <begin position="94"/>
        <end position="105"/>
    </location>
</feature>
<dbReference type="PANTHER" id="PTHR23082">
    <property type="entry name" value="TRANSCRIPTION INITIATION FACTOR IIIC TFIIIC , POLYPEPTIDE 3-RELATED"/>
    <property type="match status" value="1"/>
</dbReference>
<dbReference type="GO" id="GO:0006383">
    <property type="term" value="P:transcription by RNA polymerase III"/>
    <property type="evidence" value="ECO:0007669"/>
    <property type="project" value="InterPro"/>
</dbReference>
<evidence type="ECO:0000313" key="3">
    <source>
        <dbReference type="Proteomes" id="UP000230750"/>
    </source>
</evidence>
<feature type="compositionally biased region" description="Basic residues" evidence="1">
    <location>
        <begin position="120"/>
        <end position="130"/>
    </location>
</feature>
<gene>
    <name evidence="2" type="ORF">BSL78_15214</name>
</gene>
<protein>
    <submittedName>
        <fullName evidence="2">Uncharacterized protein</fullName>
    </submittedName>
</protein>
<name>A0A2G8KIU1_STIJA</name>
<dbReference type="InterPro" id="IPR039340">
    <property type="entry name" value="Tfc4/TFIIIC-102/Sfc4"/>
</dbReference>
<dbReference type="STRING" id="307972.A0A2G8KIU1"/>
<dbReference type="AlphaFoldDB" id="A0A2G8KIU1"/>
<comment type="caution">
    <text evidence="2">The sequence shown here is derived from an EMBL/GenBank/DDBJ whole genome shotgun (WGS) entry which is preliminary data.</text>
</comment>
<feature type="region of interest" description="Disordered" evidence="1">
    <location>
        <begin position="30"/>
        <end position="130"/>
    </location>
</feature>